<evidence type="ECO:0000313" key="4">
    <source>
        <dbReference type="EMBL" id="GGL10346.1"/>
    </source>
</evidence>
<dbReference type="Pfam" id="PF01425">
    <property type="entry name" value="Amidase"/>
    <property type="match status" value="1"/>
</dbReference>
<feature type="region of interest" description="Disordered" evidence="2">
    <location>
        <begin position="542"/>
        <end position="567"/>
    </location>
</feature>
<sequence>MSATTTAPDVFTVVRATIAPELDRALAASRARPLPASPSSLAAEPGHSRALFTRLLEAVTTAAPSTDRPTTGQGAPADTTPTTSSTAADPAGATVTELLAAYADGATTPTAVLAALAPLWTTDAVWSDAVLRLVAGADAAATESTRRWAEGTARPLEGVPFAVKDIIDVADTVVTSGSLQTGDRVAQADATVTARLRAAGAIPVFMAATTEFACGGPHNARYGAVRNPWDAERWTGGSSTGSGSALAARIVPLALGTDTGGSIRVPSALCGTTGIKPTHGLVPRTGVTSLSWTLDHVGPMARSAEDLALVLDVLAGDDGADPSTYPAVPDLTADPARVVGMRIGVPRSWFTERVDAAVLAAHEAAVDRFHELGAEVVPIEFDDLETVDSECWTVFYGELAANQEANAATAERFDAGTRARFEVAFTPSAADYLRALRRRPLVQAAMVARMDEARVDLVLTPGIGATAPRLDDLTMSVDGERHNLHEVVPRNTRLFDYVGFPALMMPAGVAPDGLPVGVQLVGRPWADGTVLSAAVAFQRATDHHRRVPPVSASRSTTASAPGGPSHP</sequence>
<dbReference type="InterPro" id="IPR023631">
    <property type="entry name" value="Amidase_dom"/>
</dbReference>
<accession>A0A8H9L2R4</accession>
<evidence type="ECO:0000313" key="5">
    <source>
        <dbReference type="Proteomes" id="UP000648535"/>
    </source>
</evidence>
<feature type="domain" description="Amidase" evidence="3">
    <location>
        <begin position="112"/>
        <end position="531"/>
    </location>
</feature>
<dbReference type="EMBL" id="BMOI01000016">
    <property type="protein sequence ID" value="GGL10346.1"/>
    <property type="molecule type" value="Genomic_DNA"/>
</dbReference>
<evidence type="ECO:0000256" key="1">
    <source>
        <dbReference type="ARBA" id="ARBA00009199"/>
    </source>
</evidence>
<gene>
    <name evidence="4" type="ORF">GCM10009769_30500</name>
</gene>
<dbReference type="GO" id="GO:0003824">
    <property type="term" value="F:catalytic activity"/>
    <property type="evidence" value="ECO:0007669"/>
    <property type="project" value="InterPro"/>
</dbReference>
<feature type="compositionally biased region" description="Polar residues" evidence="2">
    <location>
        <begin position="62"/>
        <end position="73"/>
    </location>
</feature>
<protein>
    <recommendedName>
        <fullName evidence="3">Amidase domain-containing protein</fullName>
    </recommendedName>
</protein>
<reference evidence="4" key="1">
    <citation type="journal article" date="2014" name="Int. J. Syst. Evol. Microbiol.">
        <title>Complete genome sequence of Corynebacterium casei LMG S-19264T (=DSM 44701T), isolated from a smear-ripened cheese.</title>
        <authorList>
            <consortium name="US DOE Joint Genome Institute (JGI-PGF)"/>
            <person name="Walter F."/>
            <person name="Albersmeier A."/>
            <person name="Kalinowski J."/>
            <person name="Ruckert C."/>
        </authorList>
    </citation>
    <scope>NUCLEOTIDE SEQUENCE</scope>
    <source>
        <strain evidence="4">JCM 1480</strain>
    </source>
</reference>
<feature type="region of interest" description="Disordered" evidence="2">
    <location>
        <begin position="61"/>
        <end position="90"/>
    </location>
</feature>
<dbReference type="Gene3D" id="3.90.1300.10">
    <property type="entry name" value="Amidase signature (AS) domain"/>
    <property type="match status" value="1"/>
</dbReference>
<dbReference type="RefSeq" id="WP_175327545.1">
    <property type="nucleotide sequence ID" value="NZ_BMOI01000016.1"/>
</dbReference>
<comment type="caution">
    <text evidence="4">The sequence shown here is derived from an EMBL/GenBank/DDBJ whole genome shotgun (WGS) entry which is preliminary data.</text>
</comment>
<feature type="compositionally biased region" description="Low complexity" evidence="2">
    <location>
        <begin position="74"/>
        <end position="90"/>
    </location>
</feature>
<dbReference type="SUPFAM" id="SSF75304">
    <property type="entry name" value="Amidase signature (AS) enzymes"/>
    <property type="match status" value="1"/>
</dbReference>
<dbReference type="PANTHER" id="PTHR11895:SF7">
    <property type="entry name" value="GLUTAMYL-TRNA(GLN) AMIDOTRANSFERASE SUBUNIT A, MITOCHONDRIAL"/>
    <property type="match status" value="1"/>
</dbReference>
<dbReference type="InterPro" id="IPR000120">
    <property type="entry name" value="Amidase"/>
</dbReference>
<dbReference type="AlphaFoldDB" id="A0A8H9L2R4"/>
<proteinExistence type="inferred from homology"/>
<reference evidence="4" key="2">
    <citation type="submission" date="2020-09" db="EMBL/GenBank/DDBJ databases">
        <authorList>
            <person name="Sun Q."/>
            <person name="Ohkuma M."/>
        </authorList>
    </citation>
    <scope>NUCLEOTIDE SEQUENCE</scope>
    <source>
        <strain evidence="4">JCM 1480</strain>
    </source>
</reference>
<dbReference type="PANTHER" id="PTHR11895">
    <property type="entry name" value="TRANSAMIDASE"/>
    <property type="match status" value="1"/>
</dbReference>
<name>A0A8H9L2R4_9MICO</name>
<dbReference type="InterPro" id="IPR036928">
    <property type="entry name" value="AS_sf"/>
</dbReference>
<evidence type="ECO:0000256" key="2">
    <source>
        <dbReference type="SAM" id="MobiDB-lite"/>
    </source>
</evidence>
<dbReference type="Proteomes" id="UP000648535">
    <property type="component" value="Unassembled WGS sequence"/>
</dbReference>
<organism evidence="4 5">
    <name type="scientific">Curtobacterium luteum</name>
    <dbReference type="NCBI Taxonomy" id="33881"/>
    <lineage>
        <taxon>Bacteria</taxon>
        <taxon>Bacillati</taxon>
        <taxon>Actinomycetota</taxon>
        <taxon>Actinomycetes</taxon>
        <taxon>Micrococcales</taxon>
        <taxon>Microbacteriaceae</taxon>
        <taxon>Curtobacterium</taxon>
    </lineage>
</organism>
<comment type="similarity">
    <text evidence="1">Belongs to the amidase family.</text>
</comment>
<evidence type="ECO:0000259" key="3">
    <source>
        <dbReference type="Pfam" id="PF01425"/>
    </source>
</evidence>